<dbReference type="PANTHER" id="PTHR12196">
    <property type="entry name" value="DOMAIN OF UNKNOWN FUNCTION 71 DUF71 -CONTAINING PROTEIN"/>
    <property type="match status" value="1"/>
</dbReference>
<accession>A0A1I5Z882</accession>
<dbReference type="InterPro" id="IPR030662">
    <property type="entry name" value="DPH6/MJ0570"/>
</dbReference>
<dbReference type="STRING" id="126156.SAMN05421670_2482"/>
<dbReference type="Gene3D" id="3.90.1490.10">
    <property type="entry name" value="putative n-type atp pyrophosphatase, domain 2"/>
    <property type="match status" value="1"/>
</dbReference>
<gene>
    <name evidence="2" type="ORF">SAMN05421670_2482</name>
</gene>
<evidence type="ECO:0000259" key="1">
    <source>
        <dbReference type="Pfam" id="PF01902"/>
    </source>
</evidence>
<organism evidence="2 3">
    <name type="scientific">Psychrobacillus psychrotolerans</name>
    <dbReference type="NCBI Taxonomy" id="126156"/>
    <lineage>
        <taxon>Bacteria</taxon>
        <taxon>Bacillati</taxon>
        <taxon>Bacillota</taxon>
        <taxon>Bacilli</taxon>
        <taxon>Bacillales</taxon>
        <taxon>Bacillaceae</taxon>
        <taxon>Psychrobacillus</taxon>
    </lineage>
</organism>
<feature type="domain" description="Diphthamide synthase" evidence="1">
    <location>
        <begin position="12"/>
        <end position="213"/>
    </location>
</feature>
<dbReference type="InterPro" id="IPR014729">
    <property type="entry name" value="Rossmann-like_a/b/a_fold"/>
</dbReference>
<dbReference type="PIRSF" id="PIRSF039123">
    <property type="entry name" value="Diphthamide_synthase"/>
    <property type="match status" value="1"/>
</dbReference>
<dbReference type="NCBIfam" id="TIGR00290">
    <property type="entry name" value="MJ0570_dom"/>
    <property type="match status" value="1"/>
</dbReference>
<dbReference type="GO" id="GO:0017183">
    <property type="term" value="P:protein histidyl modification to diphthamide"/>
    <property type="evidence" value="ECO:0007669"/>
    <property type="project" value="TreeGrafter"/>
</dbReference>
<dbReference type="Proteomes" id="UP000198734">
    <property type="component" value="Unassembled WGS sequence"/>
</dbReference>
<proteinExistence type="predicted"/>
<protein>
    <submittedName>
        <fullName evidence="2">MJ0570-related uncharacterized domain-containing protein</fullName>
    </submittedName>
</protein>
<sequence length="222" mass="24702">MLKMKDVPFVCSWSGGKDSAMAYYRAMKMGMKPKRLLTMFEEEGEISKSHALPFEVVTAQAERLGIPLSIKEASWSSYEGLFTEAMDECRAEGITHGVFGDIDLDGHLEWVQNTCAKSDIVAVHPLWKEPRHKIIVDLIDAGFEAWIVVVNTTMMPAEFVGRKFSKELIVQLEALGIDACGENGEFHTVVVDGPIFSSRVPIKIGQTIVKGDYIFSPVMIND</sequence>
<dbReference type="InterPro" id="IPR002761">
    <property type="entry name" value="Diphthami_syn_dom"/>
</dbReference>
<evidence type="ECO:0000313" key="3">
    <source>
        <dbReference type="Proteomes" id="UP000198734"/>
    </source>
</evidence>
<keyword evidence="3" id="KW-1185">Reference proteome</keyword>
<dbReference type="Pfam" id="PF01902">
    <property type="entry name" value="Diphthami_syn_2"/>
    <property type="match status" value="1"/>
</dbReference>
<dbReference type="SUPFAM" id="SSF52402">
    <property type="entry name" value="Adenine nucleotide alpha hydrolases-like"/>
    <property type="match status" value="1"/>
</dbReference>
<dbReference type="Gene3D" id="3.40.50.620">
    <property type="entry name" value="HUPs"/>
    <property type="match status" value="1"/>
</dbReference>
<dbReference type="CDD" id="cd01994">
    <property type="entry name" value="AANH_PF0828-like"/>
    <property type="match status" value="1"/>
</dbReference>
<dbReference type="GO" id="GO:0017178">
    <property type="term" value="F:diphthine-ammonia ligase activity"/>
    <property type="evidence" value="ECO:0007669"/>
    <property type="project" value="TreeGrafter"/>
</dbReference>
<dbReference type="EMBL" id="FOXU01000004">
    <property type="protein sequence ID" value="SFQ52575.1"/>
    <property type="molecule type" value="Genomic_DNA"/>
</dbReference>
<evidence type="ECO:0000313" key="2">
    <source>
        <dbReference type="EMBL" id="SFQ52575.1"/>
    </source>
</evidence>
<reference evidence="3" key="1">
    <citation type="submission" date="2016-10" db="EMBL/GenBank/DDBJ databases">
        <authorList>
            <person name="Varghese N."/>
            <person name="Submissions S."/>
        </authorList>
    </citation>
    <scope>NUCLEOTIDE SEQUENCE [LARGE SCALE GENOMIC DNA]</scope>
    <source>
        <strain evidence="3">DSM 11706</strain>
    </source>
</reference>
<dbReference type="AlphaFoldDB" id="A0A1I5Z882"/>
<name>A0A1I5Z882_9BACI</name>
<dbReference type="PANTHER" id="PTHR12196:SF2">
    <property type="entry name" value="DIPHTHINE--AMMONIA LIGASE"/>
    <property type="match status" value="1"/>
</dbReference>